<gene>
    <name evidence="1" type="ORF">CRH09_36305</name>
</gene>
<dbReference type="AlphaFoldDB" id="A0A291RTH0"/>
<protein>
    <recommendedName>
        <fullName evidence="3">Beta-lactamase-related domain-containing protein</fullName>
    </recommendedName>
</protein>
<dbReference type="InterPro" id="IPR052907">
    <property type="entry name" value="Beta-lactamase/esterase"/>
</dbReference>
<dbReference type="PANTHER" id="PTHR43319">
    <property type="entry name" value="BETA-LACTAMASE-RELATED"/>
    <property type="match status" value="1"/>
</dbReference>
<evidence type="ECO:0000313" key="2">
    <source>
        <dbReference type="Proteomes" id="UP000221961"/>
    </source>
</evidence>
<name>A0A291RTH0_9NOCA</name>
<sequence length="147" mass="16369">MFAPRSRGRTRGQLCVYRHGRAVVDLWTGQDPISGKPWDAECRGGTLERGHHALSVPVREYWLEFAVAEKYEVNELLSHRAGLSGFEPDSGIGGTELTDWSACVAALDRYALAAVDHRHCAVRSSRGLYPDHGPKYRGAHGEKWLKV</sequence>
<organism evidence="1 2">
    <name type="scientific">Nocardia terpenica</name>
    <dbReference type="NCBI Taxonomy" id="455432"/>
    <lineage>
        <taxon>Bacteria</taxon>
        <taxon>Bacillati</taxon>
        <taxon>Actinomycetota</taxon>
        <taxon>Actinomycetes</taxon>
        <taxon>Mycobacteriales</taxon>
        <taxon>Nocardiaceae</taxon>
        <taxon>Nocardia</taxon>
    </lineage>
</organism>
<dbReference type="Proteomes" id="UP000221961">
    <property type="component" value="Chromosome"/>
</dbReference>
<dbReference type="SUPFAM" id="SSF56601">
    <property type="entry name" value="beta-lactamase/transpeptidase-like"/>
    <property type="match status" value="1"/>
</dbReference>
<evidence type="ECO:0000313" key="1">
    <source>
        <dbReference type="EMBL" id="ATL70836.1"/>
    </source>
</evidence>
<dbReference type="KEGG" id="ntp:CRH09_36305"/>
<accession>A0A291RTH0</accession>
<proteinExistence type="predicted"/>
<reference evidence="1 2" key="1">
    <citation type="submission" date="2017-10" db="EMBL/GenBank/DDBJ databases">
        <title>Comparative genomics between pathogenic Norcardia.</title>
        <authorList>
            <person name="Zeng L."/>
        </authorList>
    </citation>
    <scope>NUCLEOTIDE SEQUENCE [LARGE SCALE GENOMIC DNA]</scope>
    <source>
        <strain evidence="1 2">NC_YFY_NT001</strain>
    </source>
</reference>
<dbReference type="InterPro" id="IPR012338">
    <property type="entry name" value="Beta-lactam/transpept-like"/>
</dbReference>
<dbReference type="Gene3D" id="3.40.710.10">
    <property type="entry name" value="DD-peptidase/beta-lactamase superfamily"/>
    <property type="match status" value="1"/>
</dbReference>
<evidence type="ECO:0008006" key="3">
    <source>
        <dbReference type="Google" id="ProtNLM"/>
    </source>
</evidence>
<dbReference type="EMBL" id="CP023778">
    <property type="protein sequence ID" value="ATL70836.1"/>
    <property type="molecule type" value="Genomic_DNA"/>
</dbReference>
<dbReference type="PANTHER" id="PTHR43319:SF3">
    <property type="entry name" value="BETA-LACTAMASE-RELATED DOMAIN-CONTAINING PROTEIN"/>
    <property type="match status" value="1"/>
</dbReference>